<dbReference type="OrthoDB" id="8239841at2"/>
<protein>
    <submittedName>
        <fullName evidence="1">Uncharacterized protein</fullName>
    </submittedName>
</protein>
<organism evidence="1 2">
    <name type="scientific">Bradyrhizobium valentinum</name>
    <dbReference type="NCBI Taxonomy" id="1518501"/>
    <lineage>
        <taxon>Bacteria</taxon>
        <taxon>Pseudomonadati</taxon>
        <taxon>Pseudomonadota</taxon>
        <taxon>Alphaproteobacteria</taxon>
        <taxon>Hyphomicrobiales</taxon>
        <taxon>Nitrobacteraceae</taxon>
        <taxon>Bradyrhizobium</taxon>
    </lineage>
</organism>
<comment type="caution">
    <text evidence="1">The sequence shown here is derived from an EMBL/GenBank/DDBJ whole genome shotgun (WGS) entry which is preliminary data.</text>
</comment>
<evidence type="ECO:0000313" key="1">
    <source>
        <dbReference type="EMBL" id="KRR12062.1"/>
    </source>
</evidence>
<keyword evidence="2" id="KW-1185">Reference proteome</keyword>
<gene>
    <name evidence="1" type="ORF">CP49_35810</name>
</gene>
<reference evidence="1 2" key="1">
    <citation type="submission" date="2014-03" db="EMBL/GenBank/DDBJ databases">
        <title>Bradyrhizobium valentinum sp. nov., isolated from effective nodules of Lupinus mariae-josephae, a lupine endemic of basic-lime soils in Eastern Spain.</title>
        <authorList>
            <person name="Duran D."/>
            <person name="Rey L."/>
            <person name="Navarro A."/>
            <person name="Busquets A."/>
            <person name="Imperial J."/>
            <person name="Ruiz-Argueso T."/>
        </authorList>
    </citation>
    <scope>NUCLEOTIDE SEQUENCE [LARGE SCALE GENOMIC DNA]</scope>
    <source>
        <strain evidence="1 2">LmjM3</strain>
    </source>
</reference>
<sequence>MADPDIVETACTRAWSVYLLINRGLDENDARRALLKRFIQKRWEAGNSEAELLAVEGLKYLKSLEGSTMD</sequence>
<dbReference type="EMBL" id="LLXX01000032">
    <property type="protein sequence ID" value="KRR12062.1"/>
    <property type="molecule type" value="Genomic_DNA"/>
</dbReference>
<proteinExistence type="predicted"/>
<dbReference type="RefSeq" id="WP_057849320.1">
    <property type="nucleotide sequence ID" value="NZ_LLXX01000032.1"/>
</dbReference>
<accession>A0A0R3L2E7</accession>
<evidence type="ECO:0000313" key="2">
    <source>
        <dbReference type="Proteomes" id="UP000051913"/>
    </source>
</evidence>
<dbReference type="AlphaFoldDB" id="A0A0R3L2E7"/>
<dbReference type="Proteomes" id="UP000051913">
    <property type="component" value="Unassembled WGS sequence"/>
</dbReference>
<name>A0A0R3L2E7_9BRAD</name>